<dbReference type="GeneID" id="114250127"/>
<keyword evidence="8" id="KW-0460">Magnesium</keyword>
<dbReference type="RefSeq" id="XP_028039667.1">
    <property type="nucleotide sequence ID" value="XM_028183866.1"/>
</dbReference>
<keyword evidence="6" id="KW-0548">Nucleotidyltransferase</keyword>
<feature type="compositionally biased region" description="Low complexity" evidence="14">
    <location>
        <begin position="1"/>
        <end position="15"/>
    </location>
</feature>
<dbReference type="OrthoDB" id="407432at2759"/>
<comment type="cofactor">
    <cofactor evidence="2">
        <name>Mg(2+)</name>
        <dbReference type="ChEBI" id="CHEBI:18420"/>
    </cofactor>
</comment>
<evidence type="ECO:0000256" key="8">
    <source>
        <dbReference type="ARBA" id="ARBA00022842"/>
    </source>
</evidence>
<organism evidence="16 17">
    <name type="scientific">Bombyx mandarina</name>
    <name type="common">Wild silk moth</name>
    <name type="synonym">Wild silkworm</name>
    <dbReference type="NCBI Taxonomy" id="7092"/>
    <lineage>
        <taxon>Eukaryota</taxon>
        <taxon>Metazoa</taxon>
        <taxon>Ecdysozoa</taxon>
        <taxon>Arthropoda</taxon>
        <taxon>Hexapoda</taxon>
        <taxon>Insecta</taxon>
        <taxon>Pterygota</taxon>
        <taxon>Neoptera</taxon>
        <taxon>Endopterygota</taxon>
        <taxon>Lepidoptera</taxon>
        <taxon>Glossata</taxon>
        <taxon>Ditrysia</taxon>
        <taxon>Bombycoidea</taxon>
        <taxon>Bombycidae</taxon>
        <taxon>Bombycinae</taxon>
        <taxon>Bombyx</taxon>
    </lineage>
</organism>
<evidence type="ECO:0000313" key="18">
    <source>
        <dbReference type="RefSeq" id="XP_028039667.1"/>
    </source>
</evidence>
<dbReference type="Gene3D" id="3.30.70.330">
    <property type="match status" value="1"/>
</dbReference>
<evidence type="ECO:0000256" key="9">
    <source>
        <dbReference type="ARBA" id="ARBA00022884"/>
    </source>
</evidence>
<feature type="region of interest" description="Disordered" evidence="14">
    <location>
        <begin position="1"/>
        <end position="123"/>
    </location>
</feature>
<evidence type="ECO:0000256" key="7">
    <source>
        <dbReference type="ARBA" id="ARBA00022723"/>
    </source>
</evidence>
<dbReference type="InterPro" id="IPR035979">
    <property type="entry name" value="RBD_domain_sf"/>
</dbReference>
<feature type="domain" description="RRM" evidence="15">
    <location>
        <begin position="128"/>
        <end position="200"/>
    </location>
</feature>
<gene>
    <name evidence="17 18 19" type="primary">LOC114250127</name>
</gene>
<dbReference type="SUPFAM" id="SSF81301">
    <property type="entry name" value="Nucleotidyltransferase"/>
    <property type="match status" value="1"/>
</dbReference>
<evidence type="ECO:0000256" key="10">
    <source>
        <dbReference type="ARBA" id="ARBA00030790"/>
    </source>
</evidence>
<dbReference type="InterPro" id="IPR000504">
    <property type="entry name" value="RRM_dom"/>
</dbReference>
<dbReference type="GO" id="GO:1990817">
    <property type="term" value="F:poly(A) RNA polymerase activity"/>
    <property type="evidence" value="ECO:0007669"/>
    <property type="project" value="UniProtKB-ARBA"/>
</dbReference>
<dbReference type="PANTHER" id="PTHR12271">
    <property type="entry name" value="POLY A POLYMERASE CID PAP -RELATED"/>
    <property type="match status" value="1"/>
</dbReference>
<dbReference type="RefSeq" id="XP_028039666.1">
    <property type="nucleotide sequence ID" value="XM_028183865.1"/>
</dbReference>
<reference evidence="17 18" key="1">
    <citation type="submission" date="2025-04" db="UniProtKB">
        <authorList>
            <consortium name="RefSeq"/>
        </authorList>
    </citation>
    <scope>IDENTIFICATION</scope>
    <source>
        <tissue evidence="17 18">Silk gland</tissue>
    </source>
</reference>
<feature type="compositionally biased region" description="Low complexity" evidence="14">
    <location>
        <begin position="59"/>
        <end position="75"/>
    </location>
</feature>
<evidence type="ECO:0000256" key="12">
    <source>
        <dbReference type="ARBA" id="ARBA00049105"/>
    </source>
</evidence>
<evidence type="ECO:0000256" key="3">
    <source>
        <dbReference type="ARBA" id="ARBA00012472"/>
    </source>
</evidence>
<proteinExistence type="predicted"/>
<dbReference type="KEGG" id="bman:114250127"/>
<evidence type="ECO:0000256" key="13">
    <source>
        <dbReference type="PROSITE-ProRule" id="PRU00176"/>
    </source>
</evidence>
<evidence type="ECO:0000256" key="6">
    <source>
        <dbReference type="ARBA" id="ARBA00022695"/>
    </source>
</evidence>
<keyword evidence="16" id="KW-1185">Reference proteome</keyword>
<protein>
    <recommendedName>
        <fullName evidence="4">Speckle targeted PIP5K1A-regulated poly(A) polymerase</fullName>
        <ecNumber evidence="3">2.7.7.52</ecNumber>
    </recommendedName>
    <alternativeName>
        <fullName evidence="10">RNA-binding motif protein 21</fullName>
    </alternativeName>
    <alternativeName>
        <fullName evidence="11">U6 snRNA-specific terminal uridylyltransferase 1</fullName>
    </alternativeName>
</protein>
<keyword evidence="9 13" id="KW-0694">RNA-binding</keyword>
<feature type="compositionally biased region" description="Pro residues" evidence="14">
    <location>
        <begin position="16"/>
        <end position="26"/>
    </location>
</feature>
<dbReference type="PANTHER" id="PTHR12271:SF66">
    <property type="entry name" value="TERMINAL URIDYLYLTRANSFERASE TAILOR"/>
    <property type="match status" value="1"/>
</dbReference>
<dbReference type="Gene3D" id="3.30.460.10">
    <property type="entry name" value="Beta Polymerase, domain 2"/>
    <property type="match status" value="1"/>
</dbReference>
<evidence type="ECO:0000256" key="4">
    <source>
        <dbReference type="ARBA" id="ARBA00021679"/>
    </source>
</evidence>
<evidence type="ECO:0000259" key="15">
    <source>
        <dbReference type="PROSITE" id="PS50102"/>
    </source>
</evidence>
<keyword evidence="5" id="KW-0808">Transferase</keyword>
<evidence type="ECO:0000256" key="11">
    <source>
        <dbReference type="ARBA" id="ARBA00033036"/>
    </source>
</evidence>
<name>A0A6J2KBK6_BOMMA</name>
<evidence type="ECO:0000256" key="2">
    <source>
        <dbReference type="ARBA" id="ARBA00001946"/>
    </source>
</evidence>
<evidence type="ECO:0000313" key="16">
    <source>
        <dbReference type="Proteomes" id="UP000504629"/>
    </source>
</evidence>
<evidence type="ECO:0000313" key="17">
    <source>
        <dbReference type="RefSeq" id="XP_028039666.1"/>
    </source>
</evidence>
<feature type="compositionally biased region" description="Polar residues" evidence="14">
    <location>
        <begin position="108"/>
        <end position="121"/>
    </location>
</feature>
<dbReference type="InterPro" id="IPR002058">
    <property type="entry name" value="PAP_assoc"/>
</dbReference>
<dbReference type="AlphaFoldDB" id="A0A6J2KBK6"/>
<dbReference type="GO" id="GO:0031123">
    <property type="term" value="P:RNA 3'-end processing"/>
    <property type="evidence" value="ECO:0007669"/>
    <property type="project" value="TreeGrafter"/>
</dbReference>
<feature type="compositionally biased region" description="Polar residues" evidence="14">
    <location>
        <begin position="36"/>
        <end position="51"/>
    </location>
</feature>
<dbReference type="InterPro" id="IPR054708">
    <property type="entry name" value="MTPAP-like_central"/>
</dbReference>
<keyword evidence="7" id="KW-0479">Metal-binding</keyword>
<dbReference type="InterPro" id="IPR043519">
    <property type="entry name" value="NT_sf"/>
</dbReference>
<dbReference type="Pfam" id="PF03828">
    <property type="entry name" value="PAP_assoc"/>
    <property type="match status" value="1"/>
</dbReference>
<dbReference type="RefSeq" id="XP_028039668.1">
    <property type="nucleotide sequence ID" value="XM_028183867.1"/>
</dbReference>
<dbReference type="GO" id="GO:0050265">
    <property type="term" value="F:RNA uridylyltransferase activity"/>
    <property type="evidence" value="ECO:0007669"/>
    <property type="project" value="UniProtKB-EC"/>
</dbReference>
<dbReference type="Pfam" id="PF00076">
    <property type="entry name" value="RRM_1"/>
    <property type="match status" value="1"/>
</dbReference>
<dbReference type="SMART" id="SM00360">
    <property type="entry name" value="RRM"/>
    <property type="match status" value="1"/>
</dbReference>
<dbReference type="CDD" id="cd00590">
    <property type="entry name" value="RRM_SF"/>
    <property type="match status" value="1"/>
</dbReference>
<dbReference type="CDD" id="cd05402">
    <property type="entry name" value="NT_PAP_TUTase"/>
    <property type="match status" value="1"/>
</dbReference>
<dbReference type="Gene3D" id="1.10.1410.10">
    <property type="match status" value="1"/>
</dbReference>
<accession>A0A6J2KBK6</accession>
<evidence type="ECO:0000256" key="1">
    <source>
        <dbReference type="ARBA" id="ARBA00001936"/>
    </source>
</evidence>
<dbReference type="SUPFAM" id="SSF81631">
    <property type="entry name" value="PAP/OAS1 substrate-binding domain"/>
    <property type="match status" value="1"/>
</dbReference>
<dbReference type="Pfam" id="PF22600">
    <property type="entry name" value="MTPAP-like_central"/>
    <property type="match status" value="1"/>
</dbReference>
<dbReference type="InterPro" id="IPR012677">
    <property type="entry name" value="Nucleotide-bd_a/b_plait_sf"/>
</dbReference>
<dbReference type="SUPFAM" id="SSF54928">
    <property type="entry name" value="RNA-binding domain, RBD"/>
    <property type="match status" value="1"/>
</dbReference>
<comment type="cofactor">
    <cofactor evidence="1">
        <name>Mn(2+)</name>
        <dbReference type="ChEBI" id="CHEBI:29035"/>
    </cofactor>
</comment>
<evidence type="ECO:0000256" key="14">
    <source>
        <dbReference type="SAM" id="MobiDB-lite"/>
    </source>
</evidence>
<comment type="catalytic activity">
    <reaction evidence="12">
        <text>RNA(n) + UTP = RNA(n)-3'-uridine ribonucleotide + diphosphate</text>
        <dbReference type="Rhea" id="RHEA:14785"/>
        <dbReference type="Rhea" id="RHEA-COMP:14527"/>
        <dbReference type="Rhea" id="RHEA-COMP:17348"/>
        <dbReference type="ChEBI" id="CHEBI:33019"/>
        <dbReference type="ChEBI" id="CHEBI:46398"/>
        <dbReference type="ChEBI" id="CHEBI:140395"/>
        <dbReference type="ChEBI" id="CHEBI:173116"/>
        <dbReference type="EC" id="2.7.7.52"/>
    </reaction>
</comment>
<sequence>METKVTTPADETPTTAAPPQPTPPTPQSAQIAPKSASKTAPQDVTKQPSEVSPQPAPKQPSKAAPQPASKQSSKATPQCTPKQAPPKPAPRQPAPQPAPRRKNGASPAPTTSQPKPDTQSTTKEKATKMIIVTGFPPYVQPVDLIRTFNVFGSVQINKLNPRFSTITFSSEEEAAEAVKCNNELNIYGEFLTIKLYYGRPCEEPKHSPKREFARTKEKSITIDPKKIDMSGDFHSQLDNILAAVRLTQEDVTALTQLYTDVEYALQSIWPGCKTVPFGSITTGLGVKTSDADCFVDVPPPFRHPQANFVVKAKKILQHYPGTFSEILCIPRANTPIVKFFHIPTETNCDLTFKTPLGAHNSKLIAFLLHADPRLIPMAVVIKYWAKVHDFSGTGKLTNYALTMMIIFYLQQPPISILPAVAWLQSDASTHFLVDSWNVGFMGQRQLLPPSSNTSSISELLGGFFEYYSSFNFDEMVVCPYLGAPIKKALFRDTFLLPKEFDRYKMNVLENMVLPMRHGSAICVQDPFEQSHNLASAITSRLASDIKAYFKHAANAYEKEKLNRNLEFLKIILLQAPNLLRPKTHQEYRVNIFRRIIAAIVDPDWKSVVREIVFRIFEKLLKITLGKCEETMKPDSKKQKEKYSGQVTKAIWKRKKFTRLYSATNLDFESQQKKITEEIMLVEKQAIEMNFYLILTFSDNPTSAVISLRNASPGQIENFREFGKFFISSMQQWFLELVKPYSTPINENVADTIKMIDKNAEEPDTSDSDVENLPQNQAEECNENDIIVTDKMATKEAGNLSEECTTH</sequence>
<dbReference type="GO" id="GO:0003723">
    <property type="term" value="F:RNA binding"/>
    <property type="evidence" value="ECO:0007669"/>
    <property type="project" value="UniProtKB-UniRule"/>
</dbReference>
<dbReference type="EC" id="2.7.7.52" evidence="3"/>
<feature type="compositionally biased region" description="Pro residues" evidence="14">
    <location>
        <begin position="83"/>
        <end position="98"/>
    </location>
</feature>
<evidence type="ECO:0000256" key="5">
    <source>
        <dbReference type="ARBA" id="ARBA00022679"/>
    </source>
</evidence>
<dbReference type="Proteomes" id="UP000504629">
    <property type="component" value="Unplaced"/>
</dbReference>
<evidence type="ECO:0000313" key="19">
    <source>
        <dbReference type="RefSeq" id="XP_028039668.1"/>
    </source>
</evidence>
<dbReference type="PROSITE" id="PS50102">
    <property type="entry name" value="RRM"/>
    <property type="match status" value="1"/>
</dbReference>
<dbReference type="GO" id="GO:0046872">
    <property type="term" value="F:metal ion binding"/>
    <property type="evidence" value="ECO:0007669"/>
    <property type="project" value="UniProtKB-KW"/>
</dbReference>